<evidence type="ECO:0000313" key="1">
    <source>
        <dbReference type="EMBL" id="QOV08240.1"/>
    </source>
</evidence>
<reference evidence="1 2" key="1">
    <citation type="submission" date="2020-10" db="EMBL/GenBank/DDBJ databases">
        <authorList>
            <person name="Kazantseva O.A."/>
            <person name="Piligrimova E.G."/>
            <person name="Shadrin A.M."/>
        </authorList>
    </citation>
    <scope>NUCLEOTIDE SEQUENCE [LARGE SCALE GENOMIC DNA]</scope>
</reference>
<proteinExistence type="predicted"/>
<sequence>MRLDSLSKNVVKVMKTLCLNEGLVKLLANNQYNPFDTSIPVIKNPYDLINPNSVNCKIKPFPFEVEATTQDGSYIRVYYNDAEFNENEVIAETRLHIDIICAKSLWLIEGSMIRPYEILARVTNMVGQRAVGNNIKLKFNGFQHLAVNEKFDAIRLYSDYFTVET</sequence>
<name>A0A7S6RBA9_9CAUD</name>
<organism evidence="1 2">
    <name type="scientific">Bacillus phage Kirov</name>
    <dbReference type="NCBI Taxonomy" id="2783539"/>
    <lineage>
        <taxon>Viruses</taxon>
        <taxon>Duplodnaviria</taxon>
        <taxon>Heunggongvirae</taxon>
        <taxon>Uroviricota</taxon>
        <taxon>Caudoviricetes</taxon>
        <taxon>Andregratiavirinae</taxon>
        <taxon>Kirovvirus</taxon>
        <taxon>Kirovvirus kirov</taxon>
    </lineage>
</organism>
<dbReference type="Proteomes" id="UP000594029">
    <property type="component" value="Segment"/>
</dbReference>
<protein>
    <submittedName>
        <fullName evidence="1">Putative tail terminator protein</fullName>
    </submittedName>
</protein>
<gene>
    <name evidence="1" type="ORF">Kirov_41</name>
</gene>
<accession>A0A7S6RBA9</accession>
<keyword evidence="2" id="KW-1185">Reference proteome</keyword>
<evidence type="ECO:0000313" key="2">
    <source>
        <dbReference type="Proteomes" id="UP000594029"/>
    </source>
</evidence>
<dbReference type="EMBL" id="MW084976">
    <property type="protein sequence ID" value="QOV08240.1"/>
    <property type="molecule type" value="Genomic_DNA"/>
</dbReference>